<proteinExistence type="predicted"/>
<organism evidence="1">
    <name type="scientific">Schlesneria paludicola</name>
    <dbReference type="NCBI Taxonomy" id="360056"/>
    <lineage>
        <taxon>Bacteria</taxon>
        <taxon>Pseudomonadati</taxon>
        <taxon>Planctomycetota</taxon>
        <taxon>Planctomycetia</taxon>
        <taxon>Planctomycetales</taxon>
        <taxon>Planctomycetaceae</taxon>
        <taxon>Schlesneria</taxon>
    </lineage>
</organism>
<gene>
    <name evidence="1" type="ORF">ENS64_01650</name>
</gene>
<sequence length="143" mass="15723">MPLITQVAEAVAAELSAATFSQPIAVARAYLPRVELADLKTLRVTVVPSGVTVATASRGQTQRDVAIDVAVQKKLGQEQNEALDPLLALAEEIAEHFRGKRLDSFPDAVWVRTEFKPIYAPEHIEQLRTFTSVLTLTFRVIGR</sequence>
<evidence type="ECO:0000313" key="1">
    <source>
        <dbReference type="EMBL" id="HGT37964.1"/>
    </source>
</evidence>
<comment type="caution">
    <text evidence="1">The sequence shown here is derived from an EMBL/GenBank/DDBJ whole genome shotgun (WGS) entry which is preliminary data.</text>
</comment>
<reference evidence="1" key="1">
    <citation type="journal article" date="2020" name="mSystems">
        <title>Genome- and Community-Level Interaction Insights into Carbon Utilization and Element Cycling Functions of Hydrothermarchaeota in Hydrothermal Sediment.</title>
        <authorList>
            <person name="Zhou Z."/>
            <person name="Liu Y."/>
            <person name="Xu W."/>
            <person name="Pan J."/>
            <person name="Luo Z.H."/>
            <person name="Li M."/>
        </authorList>
    </citation>
    <scope>NUCLEOTIDE SEQUENCE [LARGE SCALE GENOMIC DNA]</scope>
    <source>
        <strain evidence="1">SpSt-508</strain>
    </source>
</reference>
<dbReference type="AlphaFoldDB" id="A0A7C4QM29"/>
<evidence type="ECO:0008006" key="2">
    <source>
        <dbReference type="Google" id="ProtNLM"/>
    </source>
</evidence>
<protein>
    <recommendedName>
        <fullName evidence="2">DUF3168 domain-containing protein</fullName>
    </recommendedName>
</protein>
<name>A0A7C4QM29_9PLAN</name>
<accession>A0A7C4QM29</accession>
<dbReference type="EMBL" id="DSVQ01000004">
    <property type="protein sequence ID" value="HGT37964.1"/>
    <property type="molecule type" value="Genomic_DNA"/>
</dbReference>